<dbReference type="EMBL" id="CAADIE010000033">
    <property type="protein sequence ID" value="VFR47700.1"/>
    <property type="molecule type" value="Genomic_DNA"/>
</dbReference>
<dbReference type="PANTHER" id="PTHR42696">
    <property type="entry name" value="ASPARTATE AMMONIA-LYASE"/>
    <property type="match status" value="1"/>
</dbReference>
<evidence type="ECO:0000259" key="3">
    <source>
        <dbReference type="Pfam" id="PF10415"/>
    </source>
</evidence>
<name>A0A484RSH1_9ZZZZ</name>
<dbReference type="GO" id="GO:0005829">
    <property type="term" value="C:cytosol"/>
    <property type="evidence" value="ECO:0007669"/>
    <property type="project" value="TreeGrafter"/>
</dbReference>
<keyword evidence="1 5" id="KW-0456">Lyase</keyword>
<dbReference type="NCBIfam" id="NF008909">
    <property type="entry name" value="PRK12273.1"/>
    <property type="match status" value="1"/>
</dbReference>
<dbReference type="AlphaFoldDB" id="A0A484RSH1"/>
<dbReference type="InterPro" id="IPR024083">
    <property type="entry name" value="Fumarase/histidase_N"/>
</dbReference>
<dbReference type="Pfam" id="PF10415">
    <property type="entry name" value="FumaraseC_C"/>
    <property type="match status" value="1"/>
</dbReference>
<evidence type="ECO:0000313" key="4">
    <source>
        <dbReference type="EMBL" id="VFR47700.1"/>
    </source>
</evidence>
<dbReference type="Gene3D" id="1.10.275.10">
    <property type="entry name" value="Fumarase/aspartase (N-terminal domain)"/>
    <property type="match status" value="1"/>
</dbReference>
<accession>A0A484RSH1</accession>
<dbReference type="InterPro" id="IPR000362">
    <property type="entry name" value="Fumarate_lyase_fam"/>
</dbReference>
<dbReference type="PROSITE" id="PS00163">
    <property type="entry name" value="FUMARATE_LYASES"/>
    <property type="match status" value="1"/>
</dbReference>
<dbReference type="Gene3D" id="1.10.40.30">
    <property type="entry name" value="Fumarase/aspartase (C-terminal domain)"/>
    <property type="match status" value="1"/>
</dbReference>
<evidence type="ECO:0000259" key="2">
    <source>
        <dbReference type="Pfam" id="PF00206"/>
    </source>
</evidence>
<feature type="domain" description="Fumarase C C-terminal" evidence="3">
    <location>
        <begin position="413"/>
        <end position="454"/>
    </location>
</feature>
<dbReference type="InterPro" id="IPR018951">
    <property type="entry name" value="Fumarase_C_C"/>
</dbReference>
<sequence>MPEQQIFERSESDYLGTVQIPADALYGVNTVRGVENLTFSKRPIGSEREFVRGLAVCKWAAALANHDLGVIDEAQCQAIVQACRELAEGQHDAYMVVDFLEGSGGTSSNMNTNEVVANRAQQLLGGKPGIYDRVHPNDHVNRSQSTNDVYPAAMKIAAHAMLAPLIAEVSALAASLRAKATEFKDVLHLGRTCLQDAQPMMLGQLFEGYAALAGRLGAELEMARADLTALPLGGTAIGTGFGAPKGYKARVYAHLANLTAVDFRPADNAFDAMQNLDTFTRVSAELRTCATSLGKIASDLILLSSGPNGGIGELELPAVQPGSSIMPGKINPVVPMGMVQIGFAVVGNDVCVAQANQAGQLEINHFEPVVADRLYDSIHLLRNGIRLFREKCIDGIRANVQANEQHLLNSTAIATALIPKLGYANVSKMVREAAAQERRLIDALQERGLLSHEEAVLLTRDSTVVDA</sequence>
<dbReference type="InterPro" id="IPR022761">
    <property type="entry name" value="Fumarate_lyase_N"/>
</dbReference>
<dbReference type="GO" id="GO:0006099">
    <property type="term" value="P:tricarboxylic acid cycle"/>
    <property type="evidence" value="ECO:0007669"/>
    <property type="project" value="InterPro"/>
</dbReference>
<dbReference type="InterPro" id="IPR020557">
    <property type="entry name" value="Fumarate_lyase_CS"/>
</dbReference>
<gene>
    <name evidence="4" type="ORF">BER1_4402</name>
    <name evidence="5" type="ORF">BER2_4376</name>
</gene>
<dbReference type="GO" id="GO:0008797">
    <property type="term" value="F:aspartate ammonia-lyase activity"/>
    <property type="evidence" value="ECO:0007669"/>
    <property type="project" value="UniProtKB-EC"/>
</dbReference>
<reference evidence="5" key="1">
    <citation type="submission" date="2019-03" db="EMBL/GenBank/DDBJ databases">
        <authorList>
            <person name="Danneels B."/>
        </authorList>
    </citation>
    <scope>NUCLEOTIDE SEQUENCE</scope>
</reference>
<dbReference type="InterPro" id="IPR051546">
    <property type="entry name" value="Aspartate_Ammonia-Lyase"/>
</dbReference>
<dbReference type="InterPro" id="IPR008948">
    <property type="entry name" value="L-Aspartase-like"/>
</dbReference>
<organism evidence="5">
    <name type="scientific">plant metagenome</name>
    <dbReference type="NCBI Taxonomy" id="1297885"/>
    <lineage>
        <taxon>unclassified sequences</taxon>
        <taxon>metagenomes</taxon>
        <taxon>organismal metagenomes</taxon>
    </lineage>
</organism>
<proteinExistence type="predicted"/>
<dbReference type="GO" id="GO:0006531">
    <property type="term" value="P:aspartate metabolic process"/>
    <property type="evidence" value="ECO:0007669"/>
    <property type="project" value="TreeGrafter"/>
</dbReference>
<dbReference type="Pfam" id="PF00206">
    <property type="entry name" value="Lyase_1"/>
    <property type="match status" value="1"/>
</dbReference>
<dbReference type="Gene3D" id="1.20.200.10">
    <property type="entry name" value="Fumarase/aspartase (Central domain)"/>
    <property type="match status" value="1"/>
</dbReference>
<dbReference type="FunFam" id="1.20.200.10:FF:000001">
    <property type="entry name" value="Fumarate hydratase, mitochondrial"/>
    <property type="match status" value="1"/>
</dbReference>
<dbReference type="PANTHER" id="PTHR42696:SF2">
    <property type="entry name" value="ASPARTATE AMMONIA-LYASE"/>
    <property type="match status" value="1"/>
</dbReference>
<evidence type="ECO:0000313" key="5">
    <source>
        <dbReference type="EMBL" id="VFR52420.1"/>
    </source>
</evidence>
<feature type="domain" description="Fumarate lyase N-terminal" evidence="2">
    <location>
        <begin position="16"/>
        <end position="347"/>
    </location>
</feature>
<protein>
    <submittedName>
        <fullName evidence="5">Aspartate ammonia-lyase</fullName>
        <ecNumber evidence="5">4.3.1.1</ecNumber>
    </submittedName>
</protein>
<dbReference type="PRINTS" id="PR00149">
    <property type="entry name" value="FUMRATELYASE"/>
</dbReference>
<dbReference type="EC" id="4.3.1.1" evidence="5"/>
<evidence type="ECO:0000256" key="1">
    <source>
        <dbReference type="ARBA" id="ARBA00023239"/>
    </source>
</evidence>
<dbReference type="SUPFAM" id="SSF48557">
    <property type="entry name" value="L-aspartase-like"/>
    <property type="match status" value="1"/>
</dbReference>
<dbReference type="EMBL" id="CAADIH010000043">
    <property type="protein sequence ID" value="VFR52420.1"/>
    <property type="molecule type" value="Genomic_DNA"/>
</dbReference>